<evidence type="ECO:0000259" key="1">
    <source>
        <dbReference type="Pfam" id="PF13843"/>
    </source>
</evidence>
<protein>
    <recommendedName>
        <fullName evidence="1">PiggyBac transposable element-derived protein domain-containing protein</fullName>
    </recommendedName>
</protein>
<dbReference type="PANTHER" id="PTHR46599">
    <property type="entry name" value="PIGGYBAC TRANSPOSABLE ELEMENT-DERIVED PROTEIN 4"/>
    <property type="match status" value="1"/>
</dbReference>
<proteinExistence type="predicted"/>
<gene>
    <name evidence="2" type="ORF">MEUPH1_LOCUS13119</name>
</gene>
<dbReference type="EMBL" id="CARXXK010000002">
    <property type="protein sequence ID" value="CAI6357497.1"/>
    <property type="molecule type" value="Genomic_DNA"/>
</dbReference>
<dbReference type="PANTHER" id="PTHR46599:SF3">
    <property type="entry name" value="PIGGYBAC TRANSPOSABLE ELEMENT-DERIVED PROTEIN 4"/>
    <property type="match status" value="1"/>
</dbReference>
<feature type="domain" description="PiggyBac transposable element-derived protein" evidence="1">
    <location>
        <begin position="1"/>
        <end position="62"/>
    </location>
</feature>
<name>A0AAV0WPM4_9HEMI</name>
<comment type="caution">
    <text evidence="2">The sequence shown here is derived from an EMBL/GenBank/DDBJ whole genome shotgun (WGS) entry which is preliminary data.</text>
</comment>
<dbReference type="AlphaFoldDB" id="A0AAV0WPM4"/>
<organism evidence="2 3">
    <name type="scientific">Macrosiphum euphorbiae</name>
    <name type="common">potato aphid</name>
    <dbReference type="NCBI Taxonomy" id="13131"/>
    <lineage>
        <taxon>Eukaryota</taxon>
        <taxon>Metazoa</taxon>
        <taxon>Ecdysozoa</taxon>
        <taxon>Arthropoda</taxon>
        <taxon>Hexapoda</taxon>
        <taxon>Insecta</taxon>
        <taxon>Pterygota</taxon>
        <taxon>Neoptera</taxon>
        <taxon>Paraneoptera</taxon>
        <taxon>Hemiptera</taxon>
        <taxon>Sternorrhyncha</taxon>
        <taxon>Aphidomorpha</taxon>
        <taxon>Aphidoidea</taxon>
        <taxon>Aphididae</taxon>
        <taxon>Macrosiphini</taxon>
        <taxon>Macrosiphum</taxon>
    </lineage>
</organism>
<dbReference type="Proteomes" id="UP001160148">
    <property type="component" value="Unassembled WGS sequence"/>
</dbReference>
<reference evidence="2 3" key="1">
    <citation type="submission" date="2023-01" db="EMBL/GenBank/DDBJ databases">
        <authorList>
            <person name="Whitehead M."/>
        </authorList>
    </citation>
    <scope>NUCLEOTIDE SEQUENCE [LARGE SCALE GENOMIC DNA]</scope>
</reference>
<evidence type="ECO:0000313" key="3">
    <source>
        <dbReference type="Proteomes" id="UP001160148"/>
    </source>
</evidence>
<keyword evidence="3" id="KW-1185">Reference proteome</keyword>
<dbReference type="Pfam" id="PF13843">
    <property type="entry name" value="DDE_Tnp_1_7"/>
    <property type="match status" value="1"/>
</dbReference>
<evidence type="ECO:0000313" key="2">
    <source>
        <dbReference type="EMBL" id="CAI6357497.1"/>
    </source>
</evidence>
<accession>A0AAV0WPM4</accession>
<sequence length="69" mass="7791">MIKFKGRSTLKQYMKDKPVKRGYKGWMLCDSSGYNLKFEVNTGKKKGTVEAGLGGRVVLDLLICFLKIC</sequence>
<dbReference type="InterPro" id="IPR029526">
    <property type="entry name" value="PGBD"/>
</dbReference>